<gene>
    <name evidence="6" type="ORF">QLQ84_05460</name>
</gene>
<evidence type="ECO:0000259" key="5">
    <source>
        <dbReference type="PROSITE" id="PS50931"/>
    </source>
</evidence>
<dbReference type="InterPro" id="IPR017786">
    <property type="entry name" value="TF_choline_sulphate-util"/>
</dbReference>
<dbReference type="Proteomes" id="UP001244242">
    <property type="component" value="Unassembled WGS sequence"/>
</dbReference>
<evidence type="ECO:0000256" key="2">
    <source>
        <dbReference type="ARBA" id="ARBA00023015"/>
    </source>
</evidence>
<sequence>MSWIGRTASPNGLRVFEAAARHLSFTAAARELRSTQSAVSQQVRSLEEQLGLLLFERIYRGVRLTEAGQALFVSVQEGFATIDRTIDRLQHRHRHPHVNILTDFSFAAYWLMPRLPRFRERHPHIDVRIVTNQGVLDWRTQEIDVAIVFCDERTLAGGVPQLFREEVLPVCSPGFLRQHGPIASPQRLAELPLLTLTAEQGQSWLDWPRYFAQLAGIDYLESSELTFNNYTLLIQAAIAGQGIGMGWRGLIDDLLDGGMLVGLPDLQLGSSRGYGLIDAHPEASGEAKRALQEWVLTCAAQPREACEGEAGRTRAK</sequence>
<accession>A0ABT6VGY2</accession>
<dbReference type="InterPro" id="IPR036388">
    <property type="entry name" value="WH-like_DNA-bd_sf"/>
</dbReference>
<dbReference type="Gene3D" id="1.10.10.10">
    <property type="entry name" value="Winged helix-like DNA-binding domain superfamily/Winged helix DNA-binding domain"/>
    <property type="match status" value="1"/>
</dbReference>
<dbReference type="InterPro" id="IPR036390">
    <property type="entry name" value="WH_DNA-bd_sf"/>
</dbReference>
<keyword evidence="3" id="KW-0238">DNA-binding</keyword>
<dbReference type="InterPro" id="IPR000847">
    <property type="entry name" value="LysR_HTH_N"/>
</dbReference>
<dbReference type="SUPFAM" id="SSF53850">
    <property type="entry name" value="Periplasmic binding protein-like II"/>
    <property type="match status" value="1"/>
</dbReference>
<name>A0ABT6VGY2_9GAMM</name>
<dbReference type="PRINTS" id="PR00039">
    <property type="entry name" value="HTHLYSR"/>
</dbReference>
<keyword evidence="2" id="KW-0805">Transcription regulation</keyword>
<protein>
    <submittedName>
        <fullName evidence="6">LysR substrate-binding domain-containing protein</fullName>
    </submittedName>
</protein>
<feature type="domain" description="HTH lysR-type" evidence="5">
    <location>
        <begin position="11"/>
        <end position="65"/>
    </location>
</feature>
<dbReference type="Pfam" id="PF03466">
    <property type="entry name" value="LysR_substrate"/>
    <property type="match status" value="1"/>
</dbReference>
<keyword evidence="4" id="KW-0804">Transcription</keyword>
<dbReference type="InterPro" id="IPR005119">
    <property type="entry name" value="LysR_subst-bd"/>
</dbReference>
<dbReference type="CDD" id="cd08432">
    <property type="entry name" value="PBP2_GcdR_TrpI_HvrB_AmpR_like"/>
    <property type="match status" value="1"/>
</dbReference>
<dbReference type="Gene3D" id="3.40.190.10">
    <property type="entry name" value="Periplasmic binding protein-like II"/>
    <property type="match status" value="2"/>
</dbReference>
<dbReference type="PROSITE" id="PS50931">
    <property type="entry name" value="HTH_LYSR"/>
    <property type="match status" value="1"/>
</dbReference>
<dbReference type="Pfam" id="PF00126">
    <property type="entry name" value="HTH_1"/>
    <property type="match status" value="1"/>
</dbReference>
<dbReference type="InterPro" id="IPR058163">
    <property type="entry name" value="LysR-type_TF_proteobact-type"/>
</dbReference>
<organism evidence="6 7">
    <name type="scientific">Halomonas kalidii</name>
    <dbReference type="NCBI Taxonomy" id="3043293"/>
    <lineage>
        <taxon>Bacteria</taxon>
        <taxon>Pseudomonadati</taxon>
        <taxon>Pseudomonadota</taxon>
        <taxon>Gammaproteobacteria</taxon>
        <taxon>Oceanospirillales</taxon>
        <taxon>Halomonadaceae</taxon>
        <taxon>Halomonas</taxon>
    </lineage>
</organism>
<reference evidence="6 7" key="1">
    <citation type="submission" date="2023-04" db="EMBL/GenBank/DDBJ databases">
        <title>Halomonas strains isolated from rhizosphere soil.</title>
        <authorList>
            <person name="Xu L."/>
            <person name="Sun J.-Q."/>
        </authorList>
    </citation>
    <scope>NUCLEOTIDE SEQUENCE [LARGE SCALE GENOMIC DNA]</scope>
    <source>
        <strain evidence="6 7">LN1S58</strain>
    </source>
</reference>
<keyword evidence="7" id="KW-1185">Reference proteome</keyword>
<evidence type="ECO:0000256" key="1">
    <source>
        <dbReference type="ARBA" id="ARBA00009437"/>
    </source>
</evidence>
<dbReference type="PANTHER" id="PTHR30537">
    <property type="entry name" value="HTH-TYPE TRANSCRIPTIONAL REGULATOR"/>
    <property type="match status" value="1"/>
</dbReference>
<evidence type="ECO:0000256" key="4">
    <source>
        <dbReference type="ARBA" id="ARBA00023163"/>
    </source>
</evidence>
<dbReference type="NCBIfam" id="TIGR03418">
    <property type="entry name" value="chol_sulf_TF"/>
    <property type="match status" value="1"/>
</dbReference>
<proteinExistence type="inferred from homology"/>
<evidence type="ECO:0000313" key="7">
    <source>
        <dbReference type="Proteomes" id="UP001244242"/>
    </source>
</evidence>
<comment type="similarity">
    <text evidence="1">Belongs to the LysR transcriptional regulatory family.</text>
</comment>
<dbReference type="PANTHER" id="PTHR30537:SF26">
    <property type="entry name" value="GLYCINE CLEAVAGE SYSTEM TRANSCRIPTIONAL ACTIVATOR"/>
    <property type="match status" value="1"/>
</dbReference>
<comment type="caution">
    <text evidence="6">The sequence shown here is derived from an EMBL/GenBank/DDBJ whole genome shotgun (WGS) entry which is preliminary data.</text>
</comment>
<evidence type="ECO:0000256" key="3">
    <source>
        <dbReference type="ARBA" id="ARBA00023125"/>
    </source>
</evidence>
<dbReference type="RefSeq" id="WP_282720753.1">
    <property type="nucleotide sequence ID" value="NZ_JASCQO010000025.1"/>
</dbReference>
<evidence type="ECO:0000313" key="6">
    <source>
        <dbReference type="EMBL" id="MDI5933233.1"/>
    </source>
</evidence>
<dbReference type="SUPFAM" id="SSF46785">
    <property type="entry name" value="Winged helix' DNA-binding domain"/>
    <property type="match status" value="1"/>
</dbReference>
<dbReference type="EMBL" id="JASCQO010000025">
    <property type="protein sequence ID" value="MDI5933233.1"/>
    <property type="molecule type" value="Genomic_DNA"/>
</dbReference>